<sequence length="320" mass="35392">MQQAAIALAAKEAPQLNLAAPSISASDNTAETVAKGSPRPRRFRNLSSEEQNEIAKEIVRSIQRRRPIPIPWPSRSTVAEGAACSDAYQPNPSFDTLRDRSTYEFTPNQAAQRKPRAARSFIPTAPAPASVSSDPAQQHISPATPPQGHVRHESSKGPRHVRLTAARRREGNAKRVAPAPRRVSLAECAVAPLRHLESLICSGDAFRYPEIDDPRLVRVAQHYAEDMCTECVGPYTAAPPKHREIPWKRTAQLVDREDHETVGFKGKVGRMMKSRRKLPRTWVPKAPDLARATAASVISNRISRSFLSDLQIKHLVRSGK</sequence>
<evidence type="ECO:0000256" key="1">
    <source>
        <dbReference type="SAM" id="MobiDB-lite"/>
    </source>
</evidence>
<accession>A0AAE0KPS0</accession>
<dbReference type="EMBL" id="LGRX02021771">
    <property type="protein sequence ID" value="KAK3256321.1"/>
    <property type="molecule type" value="Genomic_DNA"/>
</dbReference>
<evidence type="ECO:0000313" key="2">
    <source>
        <dbReference type="EMBL" id="KAK3256321.1"/>
    </source>
</evidence>
<gene>
    <name evidence="2" type="ORF">CYMTET_34536</name>
</gene>
<dbReference type="AlphaFoldDB" id="A0AAE0KPS0"/>
<keyword evidence="3" id="KW-1185">Reference proteome</keyword>
<evidence type="ECO:0000313" key="3">
    <source>
        <dbReference type="Proteomes" id="UP001190700"/>
    </source>
</evidence>
<feature type="non-terminal residue" evidence="2">
    <location>
        <position position="320"/>
    </location>
</feature>
<protein>
    <submittedName>
        <fullName evidence="2">Uncharacterized protein</fullName>
    </submittedName>
</protein>
<organism evidence="2 3">
    <name type="scientific">Cymbomonas tetramitiformis</name>
    <dbReference type="NCBI Taxonomy" id="36881"/>
    <lineage>
        <taxon>Eukaryota</taxon>
        <taxon>Viridiplantae</taxon>
        <taxon>Chlorophyta</taxon>
        <taxon>Pyramimonadophyceae</taxon>
        <taxon>Pyramimonadales</taxon>
        <taxon>Pyramimonadaceae</taxon>
        <taxon>Cymbomonas</taxon>
    </lineage>
</organism>
<feature type="region of interest" description="Disordered" evidence="1">
    <location>
        <begin position="25"/>
        <end position="49"/>
    </location>
</feature>
<dbReference type="Proteomes" id="UP001190700">
    <property type="component" value="Unassembled WGS sequence"/>
</dbReference>
<name>A0AAE0KPS0_9CHLO</name>
<feature type="region of interest" description="Disordered" evidence="1">
    <location>
        <begin position="124"/>
        <end position="178"/>
    </location>
</feature>
<comment type="caution">
    <text evidence="2">The sequence shown here is derived from an EMBL/GenBank/DDBJ whole genome shotgun (WGS) entry which is preliminary data.</text>
</comment>
<reference evidence="2 3" key="1">
    <citation type="journal article" date="2015" name="Genome Biol. Evol.">
        <title>Comparative Genomics of a Bacterivorous Green Alga Reveals Evolutionary Causalities and Consequences of Phago-Mixotrophic Mode of Nutrition.</title>
        <authorList>
            <person name="Burns J.A."/>
            <person name="Paasch A."/>
            <person name="Narechania A."/>
            <person name="Kim E."/>
        </authorList>
    </citation>
    <scope>NUCLEOTIDE SEQUENCE [LARGE SCALE GENOMIC DNA]</scope>
    <source>
        <strain evidence="2 3">PLY_AMNH</strain>
    </source>
</reference>
<feature type="compositionally biased region" description="Basic residues" evidence="1">
    <location>
        <begin position="157"/>
        <end position="166"/>
    </location>
</feature>
<feature type="compositionally biased region" description="Low complexity" evidence="1">
    <location>
        <begin position="124"/>
        <end position="136"/>
    </location>
</feature>
<proteinExistence type="predicted"/>